<evidence type="ECO:0000313" key="3">
    <source>
        <dbReference type="EMBL" id="THJ74629.1"/>
    </source>
</evidence>
<sequence length="102" mass="11025">MWHEEQGWNAPPGVQASPAAGRPAGDHPARAAASWRRTAAAACLGTPFAALLAVPLYAQEEPRLTGMPFFYWYQLIWMPLGALLTATAWQLHSRGTAPGGQR</sequence>
<reference evidence="3 4" key="1">
    <citation type="submission" date="2019-04" db="EMBL/GenBank/DDBJ databases">
        <title>Draft genome sequences for three unisolated Alnus-infective Frankia Sp+ strains, AgTrS, AiOr and AvVan, the first sequenced Frankia strains able to sporulate in-planta.</title>
        <authorList>
            <person name="Bethencourt L."/>
            <person name="Vautrin F."/>
            <person name="Taib N."/>
            <person name="Dubost A."/>
            <person name="Castro-Garcia L."/>
            <person name="Imbaud O."/>
            <person name="Abrouk D."/>
            <person name="Fournier P."/>
            <person name="Briolay J."/>
            <person name="Nguyen A."/>
            <person name="Normand P."/>
            <person name="Fernandez M.P."/>
            <person name="Brochier-Armanet C."/>
            <person name="Herrera-Belaroussi A."/>
        </authorList>
    </citation>
    <scope>NUCLEOTIDE SEQUENCE [LARGE SCALE GENOMIC DNA]</scope>
    <source>
        <strain evidence="3 4">AvVan</strain>
    </source>
</reference>
<feature type="region of interest" description="Disordered" evidence="1">
    <location>
        <begin position="1"/>
        <end position="31"/>
    </location>
</feature>
<dbReference type="RefSeq" id="WP_136447973.1">
    <property type="nucleotide sequence ID" value="NZ_SSXH01000205.1"/>
</dbReference>
<evidence type="ECO:0000256" key="2">
    <source>
        <dbReference type="SAM" id="Phobius"/>
    </source>
</evidence>
<keyword evidence="4" id="KW-1185">Reference proteome</keyword>
<dbReference type="Proteomes" id="UP000305282">
    <property type="component" value="Unassembled WGS sequence"/>
</dbReference>
<evidence type="ECO:0000256" key="1">
    <source>
        <dbReference type="SAM" id="MobiDB-lite"/>
    </source>
</evidence>
<organism evidence="3 4">
    <name type="scientific">Candidatus Frankia alpina</name>
    <dbReference type="NCBI Taxonomy" id="2699483"/>
    <lineage>
        <taxon>Bacteria</taxon>
        <taxon>Bacillati</taxon>
        <taxon>Actinomycetota</taxon>
        <taxon>Actinomycetes</taxon>
        <taxon>Frankiales</taxon>
        <taxon>Frankiaceae</taxon>
        <taxon>Frankia</taxon>
    </lineage>
</organism>
<keyword evidence="2" id="KW-1133">Transmembrane helix</keyword>
<feature type="transmembrane region" description="Helical" evidence="2">
    <location>
        <begin position="39"/>
        <end position="58"/>
    </location>
</feature>
<accession>A0A4V3Z7M4</accession>
<feature type="transmembrane region" description="Helical" evidence="2">
    <location>
        <begin position="70"/>
        <end position="92"/>
    </location>
</feature>
<dbReference type="InterPro" id="IPR021741">
    <property type="entry name" value="DUF3311"/>
</dbReference>
<keyword evidence="2" id="KW-0472">Membrane</keyword>
<dbReference type="Pfam" id="PF11755">
    <property type="entry name" value="DUF3311"/>
    <property type="match status" value="1"/>
</dbReference>
<name>A0A4V3Z7M4_9ACTN</name>
<dbReference type="AlphaFoldDB" id="A0A4V3Z7M4"/>
<comment type="caution">
    <text evidence="3">The sequence shown here is derived from an EMBL/GenBank/DDBJ whole genome shotgun (WGS) entry which is preliminary data.</text>
</comment>
<protein>
    <submittedName>
        <fullName evidence="3">DUF3311 domain-containing protein</fullName>
    </submittedName>
</protein>
<dbReference type="EMBL" id="SSXH01000205">
    <property type="protein sequence ID" value="THJ74629.1"/>
    <property type="molecule type" value="Genomic_DNA"/>
</dbReference>
<keyword evidence="2" id="KW-0812">Transmembrane</keyword>
<dbReference type="OrthoDB" id="123261at2"/>
<evidence type="ECO:0000313" key="4">
    <source>
        <dbReference type="Proteomes" id="UP000305282"/>
    </source>
</evidence>
<proteinExistence type="predicted"/>
<gene>
    <name evidence="3" type="ORF">E7Y31_10335</name>
</gene>